<evidence type="ECO:0000256" key="8">
    <source>
        <dbReference type="SAM" id="MobiDB-lite"/>
    </source>
</evidence>
<dbReference type="RefSeq" id="XP_007513675.1">
    <property type="nucleotide sequence ID" value="XM_007513613.1"/>
</dbReference>
<evidence type="ECO:0000256" key="5">
    <source>
        <dbReference type="PROSITE-ProRule" id="PRU00118"/>
    </source>
</evidence>
<dbReference type="Gene3D" id="3.30.300.20">
    <property type="match status" value="1"/>
</dbReference>
<organism evidence="11 12">
    <name type="scientific">Bathycoccus prasinos</name>
    <dbReference type="NCBI Taxonomy" id="41875"/>
    <lineage>
        <taxon>Eukaryota</taxon>
        <taxon>Viridiplantae</taxon>
        <taxon>Chlorophyta</taxon>
        <taxon>Mamiellophyceae</taxon>
        <taxon>Mamiellales</taxon>
        <taxon>Bathycoccaceae</taxon>
        <taxon>Bathycoccus</taxon>
    </lineage>
</organism>
<evidence type="ECO:0000256" key="6">
    <source>
        <dbReference type="PROSITE-ProRule" id="PRU01050"/>
    </source>
</evidence>
<dbReference type="STRING" id="41875.K8EUQ4"/>
<dbReference type="Gene3D" id="3.40.50.300">
    <property type="entry name" value="P-loop containing nucleotide triphosphate hydrolases"/>
    <property type="match status" value="1"/>
</dbReference>
<keyword evidence="4 6" id="KW-0342">GTP-binding</keyword>
<keyword evidence="2 6" id="KW-0547">Nucleotide-binding</keyword>
<accession>K8EUQ4</accession>
<dbReference type="eggNOG" id="KOG1423">
    <property type="taxonomic scope" value="Eukaryota"/>
</dbReference>
<feature type="region of interest" description="G1" evidence="6">
    <location>
        <begin position="82"/>
        <end position="89"/>
    </location>
</feature>
<name>K8EUQ4_9CHLO</name>
<dbReference type="InterPro" id="IPR006073">
    <property type="entry name" value="GTP-bd"/>
</dbReference>
<evidence type="ECO:0000256" key="3">
    <source>
        <dbReference type="ARBA" id="ARBA00022884"/>
    </source>
</evidence>
<feature type="region of interest" description="Disordered" evidence="8">
    <location>
        <begin position="354"/>
        <end position="381"/>
    </location>
</feature>
<dbReference type="Pfam" id="PF01926">
    <property type="entry name" value="MMR_HSR1"/>
    <property type="match status" value="1"/>
</dbReference>
<dbReference type="InterPro" id="IPR015946">
    <property type="entry name" value="KH_dom-like_a/b"/>
</dbReference>
<dbReference type="NCBIfam" id="TIGR00436">
    <property type="entry name" value="era"/>
    <property type="match status" value="1"/>
</dbReference>
<dbReference type="SUPFAM" id="SSF52540">
    <property type="entry name" value="P-loop containing nucleoside triphosphate hydrolases"/>
    <property type="match status" value="1"/>
</dbReference>
<feature type="region of interest" description="G2" evidence="6">
    <location>
        <begin position="108"/>
        <end position="112"/>
    </location>
</feature>
<dbReference type="HAMAP" id="MF_00367">
    <property type="entry name" value="GTPase_Era"/>
    <property type="match status" value="1"/>
</dbReference>
<dbReference type="SUPFAM" id="SSF54814">
    <property type="entry name" value="Prokaryotic type KH domain (KH-domain type II)"/>
    <property type="match status" value="1"/>
</dbReference>
<dbReference type="InterPro" id="IPR004044">
    <property type="entry name" value="KH_dom_type_2"/>
</dbReference>
<reference evidence="11 12" key="1">
    <citation type="submission" date="2011-10" db="EMBL/GenBank/DDBJ databases">
        <authorList>
            <person name="Genoscope - CEA"/>
        </authorList>
    </citation>
    <scope>NUCLEOTIDE SEQUENCE [LARGE SCALE GENOMIC DNA]</scope>
    <source>
        <strain evidence="11 12">RCC 1105</strain>
    </source>
</reference>
<dbReference type="PANTHER" id="PTHR42698:SF2">
    <property type="entry name" value="GTPASE ERA-LIKE, CHLOROPLASTIC"/>
    <property type="match status" value="1"/>
</dbReference>
<gene>
    <name evidence="11" type="ORF">Bathy04g04400</name>
</gene>
<evidence type="ECO:0000259" key="10">
    <source>
        <dbReference type="PROSITE" id="PS51713"/>
    </source>
</evidence>
<protein>
    <submittedName>
        <fullName evidence="11">GTP-binding protein Era</fullName>
    </submittedName>
</protein>
<dbReference type="PROSITE" id="PS51713">
    <property type="entry name" value="G_ERA"/>
    <property type="match status" value="1"/>
</dbReference>
<dbReference type="NCBIfam" id="NF000908">
    <property type="entry name" value="PRK00089.1"/>
    <property type="match status" value="1"/>
</dbReference>
<feature type="region of interest" description="G5" evidence="6">
    <location>
        <begin position="224"/>
        <end position="226"/>
    </location>
</feature>
<keyword evidence="3 5" id="KW-0694">RNA-binding</keyword>
<evidence type="ECO:0000313" key="11">
    <source>
        <dbReference type="EMBL" id="CCO16200.1"/>
    </source>
</evidence>
<dbReference type="CDD" id="cd04163">
    <property type="entry name" value="Era"/>
    <property type="match status" value="1"/>
</dbReference>
<dbReference type="AlphaFoldDB" id="K8EUQ4"/>
<evidence type="ECO:0000256" key="4">
    <source>
        <dbReference type="ARBA" id="ARBA00023134"/>
    </source>
</evidence>
<feature type="domain" description="KH type-2" evidence="9">
    <location>
        <begin position="302"/>
        <end position="354"/>
    </location>
</feature>
<dbReference type="GO" id="GO:0005525">
    <property type="term" value="F:GTP binding"/>
    <property type="evidence" value="ECO:0007669"/>
    <property type="project" value="UniProtKB-UniRule"/>
</dbReference>
<dbReference type="CDD" id="cd22534">
    <property type="entry name" value="KH-II_Era"/>
    <property type="match status" value="1"/>
</dbReference>
<dbReference type="InterPro" id="IPR005662">
    <property type="entry name" value="GTPase_Era-like"/>
</dbReference>
<dbReference type="InterPro" id="IPR030388">
    <property type="entry name" value="G_ERA_dom"/>
</dbReference>
<dbReference type="EMBL" id="FO082275">
    <property type="protein sequence ID" value="CCO16200.1"/>
    <property type="molecule type" value="Genomic_DNA"/>
</dbReference>
<sequence length="381" mass="42930">MRAFETVSRAQLQHTRSSASKIRLKRRKTVRRGRVAVVSSAKEEDDDEEDDEPPPEVLPYIGGDLLPKETETHTSGYVAIVGRPNAGKSTLLNKILGTKLSIVTKKPQTTRHRILGVLSDEESQMVLLDTPGVMRSAFNKLDETMLKSVRSSVKTADCLIIVIDGDAKETAEKDFENLLDVDVIGKVPTAVCVNKCDRIKDVQRIKELMKYFRQVEGVSEVIPISALNDTGVKEVVQWAKGKLPVGPSYFSKEYLSEHPERFFVAEIIREKIFELYSQEVPYCSSVWVEELKERKPPAKDLIRATIYVERQSQVGIVVGEDGAAMKKLSTEARKDIEVFLERGVFLEMKVKSKPGWRSNDKSLTEFGLEDPNKTSNPDFRE</sequence>
<keyword evidence="12" id="KW-1185">Reference proteome</keyword>
<feature type="region of interest" description="G4" evidence="6">
    <location>
        <begin position="194"/>
        <end position="197"/>
    </location>
</feature>
<feature type="domain" description="Era-type G" evidence="10">
    <location>
        <begin position="74"/>
        <end position="245"/>
    </location>
</feature>
<dbReference type="GeneID" id="19016466"/>
<dbReference type="GO" id="GO:0019843">
    <property type="term" value="F:rRNA binding"/>
    <property type="evidence" value="ECO:0007669"/>
    <property type="project" value="TreeGrafter"/>
</dbReference>
<dbReference type="OrthoDB" id="8954335at2759"/>
<feature type="compositionally biased region" description="Acidic residues" evidence="8">
    <location>
        <begin position="43"/>
        <end position="54"/>
    </location>
</feature>
<evidence type="ECO:0000259" key="9">
    <source>
        <dbReference type="PROSITE" id="PS50823"/>
    </source>
</evidence>
<comment type="similarity">
    <text evidence="1 6 7">Belongs to the TRAFAC class TrmE-Era-EngA-EngB-Septin-like GTPase superfamily. Era GTPase family.</text>
</comment>
<dbReference type="Proteomes" id="UP000198341">
    <property type="component" value="Chromosome 4"/>
</dbReference>
<feature type="region of interest" description="G3" evidence="6">
    <location>
        <begin position="129"/>
        <end position="132"/>
    </location>
</feature>
<dbReference type="InterPro" id="IPR027417">
    <property type="entry name" value="P-loop_NTPase"/>
</dbReference>
<proteinExistence type="inferred from homology"/>
<evidence type="ECO:0000256" key="2">
    <source>
        <dbReference type="ARBA" id="ARBA00022741"/>
    </source>
</evidence>
<dbReference type="PRINTS" id="PR00326">
    <property type="entry name" value="GTP1OBG"/>
</dbReference>
<evidence type="ECO:0000256" key="7">
    <source>
        <dbReference type="RuleBase" id="RU003761"/>
    </source>
</evidence>
<dbReference type="PANTHER" id="PTHR42698">
    <property type="entry name" value="GTPASE ERA"/>
    <property type="match status" value="1"/>
</dbReference>
<feature type="compositionally biased region" description="Basic residues" evidence="8">
    <location>
        <begin position="22"/>
        <end position="34"/>
    </location>
</feature>
<dbReference type="GO" id="GO:0000028">
    <property type="term" value="P:ribosomal small subunit assembly"/>
    <property type="evidence" value="ECO:0007669"/>
    <property type="project" value="TreeGrafter"/>
</dbReference>
<feature type="region of interest" description="Disordered" evidence="8">
    <location>
        <begin position="1"/>
        <end position="58"/>
    </location>
</feature>
<dbReference type="PROSITE" id="PS50823">
    <property type="entry name" value="KH_TYPE_2"/>
    <property type="match status" value="1"/>
</dbReference>
<evidence type="ECO:0000256" key="1">
    <source>
        <dbReference type="ARBA" id="ARBA00007921"/>
    </source>
</evidence>
<dbReference type="KEGG" id="bpg:Bathy04g04400"/>
<dbReference type="GO" id="GO:0043024">
    <property type="term" value="F:ribosomal small subunit binding"/>
    <property type="evidence" value="ECO:0007669"/>
    <property type="project" value="TreeGrafter"/>
</dbReference>
<dbReference type="NCBIfam" id="TIGR00231">
    <property type="entry name" value="small_GTP"/>
    <property type="match status" value="1"/>
</dbReference>
<evidence type="ECO:0000313" key="12">
    <source>
        <dbReference type="Proteomes" id="UP000198341"/>
    </source>
</evidence>
<feature type="compositionally biased region" description="Polar residues" evidence="8">
    <location>
        <begin position="8"/>
        <end position="20"/>
    </location>
</feature>
<dbReference type="InterPro" id="IPR005225">
    <property type="entry name" value="Small_GTP-bd"/>
</dbReference>
<dbReference type="InterPro" id="IPR009019">
    <property type="entry name" value="KH_sf_prok-type"/>
</dbReference>
<dbReference type="Pfam" id="PF07650">
    <property type="entry name" value="KH_2"/>
    <property type="match status" value="1"/>
</dbReference>